<feature type="domain" description="Cytochrome b561 bacterial/Ni-hydrogenase" evidence="7">
    <location>
        <begin position="22"/>
        <end position="183"/>
    </location>
</feature>
<name>A0ABU0LWS6_9HYPH</name>
<keyword evidence="5 6" id="KW-0472">Membrane</keyword>
<evidence type="ECO:0000256" key="4">
    <source>
        <dbReference type="ARBA" id="ARBA00022989"/>
    </source>
</evidence>
<evidence type="ECO:0000256" key="5">
    <source>
        <dbReference type="ARBA" id="ARBA00023136"/>
    </source>
</evidence>
<dbReference type="Proteomes" id="UP001235094">
    <property type="component" value="Unassembled WGS sequence"/>
</dbReference>
<evidence type="ECO:0000313" key="9">
    <source>
        <dbReference type="Proteomes" id="UP001235094"/>
    </source>
</evidence>
<feature type="transmembrane region" description="Helical" evidence="6">
    <location>
        <begin position="26"/>
        <end position="45"/>
    </location>
</feature>
<dbReference type="RefSeq" id="WP_306891778.1">
    <property type="nucleotide sequence ID" value="NZ_JAUSVR010000022.1"/>
</dbReference>
<accession>A0ABU0LWS6</accession>
<dbReference type="InterPro" id="IPR016174">
    <property type="entry name" value="Di-haem_cyt_TM"/>
</dbReference>
<keyword evidence="2" id="KW-1003">Cell membrane</keyword>
<evidence type="ECO:0000256" key="1">
    <source>
        <dbReference type="ARBA" id="ARBA00004651"/>
    </source>
</evidence>
<dbReference type="PANTHER" id="PTHR30485">
    <property type="entry name" value="NI/FE-HYDROGENASE 1 B-TYPE CYTOCHROME SUBUNIT"/>
    <property type="match status" value="1"/>
</dbReference>
<evidence type="ECO:0000256" key="2">
    <source>
        <dbReference type="ARBA" id="ARBA00022475"/>
    </source>
</evidence>
<evidence type="ECO:0000259" key="7">
    <source>
        <dbReference type="Pfam" id="PF01292"/>
    </source>
</evidence>
<feature type="transmembrane region" description="Helical" evidence="6">
    <location>
        <begin position="110"/>
        <end position="130"/>
    </location>
</feature>
<reference evidence="8 9" key="1">
    <citation type="submission" date="2023-07" db="EMBL/GenBank/DDBJ databases">
        <title>Genomic Encyclopedia of Type Strains, Phase IV (KMG-IV): sequencing the most valuable type-strain genomes for metagenomic binning, comparative biology and taxonomic classification.</title>
        <authorList>
            <person name="Goeker M."/>
        </authorList>
    </citation>
    <scope>NUCLEOTIDE SEQUENCE [LARGE SCALE GENOMIC DNA]</scope>
    <source>
        <strain evidence="8 9">DSM 15561</strain>
    </source>
</reference>
<organism evidence="8 9">
    <name type="scientific">Ancylobacter amanitiformis</name>
    <dbReference type="NCBI Taxonomy" id="217069"/>
    <lineage>
        <taxon>Bacteria</taxon>
        <taxon>Pseudomonadati</taxon>
        <taxon>Pseudomonadota</taxon>
        <taxon>Alphaproteobacteria</taxon>
        <taxon>Hyphomicrobiales</taxon>
        <taxon>Xanthobacteraceae</taxon>
        <taxon>Ancylobacter</taxon>
    </lineage>
</organism>
<evidence type="ECO:0000313" key="8">
    <source>
        <dbReference type="EMBL" id="MDQ0513138.1"/>
    </source>
</evidence>
<dbReference type="SUPFAM" id="SSF81342">
    <property type="entry name" value="Transmembrane di-heme cytochromes"/>
    <property type="match status" value="1"/>
</dbReference>
<evidence type="ECO:0000256" key="6">
    <source>
        <dbReference type="SAM" id="Phobius"/>
    </source>
</evidence>
<keyword evidence="9" id="KW-1185">Reference proteome</keyword>
<evidence type="ECO:0000256" key="3">
    <source>
        <dbReference type="ARBA" id="ARBA00022692"/>
    </source>
</evidence>
<dbReference type="InterPro" id="IPR051542">
    <property type="entry name" value="Hydrogenase_cytochrome"/>
</dbReference>
<dbReference type="Gene3D" id="1.20.950.20">
    <property type="entry name" value="Transmembrane di-heme cytochromes, Chain C"/>
    <property type="match status" value="1"/>
</dbReference>
<dbReference type="PANTHER" id="PTHR30485:SF2">
    <property type="entry name" value="BLL0597 PROTEIN"/>
    <property type="match status" value="1"/>
</dbReference>
<gene>
    <name evidence="8" type="ORF">QOZ99_004056</name>
</gene>
<sequence>MTRNAAEAGAVAAPAAGMDVRVWDPVVRLFHWTVVTGCVLNLFILPEGKLAHRYVGYAVAGALVVRLIWGFIGTRYARFSDFVPTPARLRSYLAALAKGREPRMLGHNPAAAVMMLALMALLASIAVTGWMMTLDAFWGEEWLEDLHGTLANGLLVLALVHAAAALVESWRHRENLVWSMVTGRKRPERRACEGP</sequence>
<comment type="caution">
    <text evidence="8">The sequence shown here is derived from an EMBL/GenBank/DDBJ whole genome shotgun (WGS) entry which is preliminary data.</text>
</comment>
<protein>
    <submittedName>
        <fullName evidence="8">Cytochrome b</fullName>
    </submittedName>
</protein>
<proteinExistence type="predicted"/>
<dbReference type="InterPro" id="IPR011577">
    <property type="entry name" value="Cyt_b561_bac/Ni-Hgenase"/>
</dbReference>
<feature type="transmembrane region" description="Helical" evidence="6">
    <location>
        <begin position="51"/>
        <end position="72"/>
    </location>
</feature>
<feature type="transmembrane region" description="Helical" evidence="6">
    <location>
        <begin position="150"/>
        <end position="170"/>
    </location>
</feature>
<keyword evidence="3 6" id="KW-0812">Transmembrane</keyword>
<comment type="subcellular location">
    <subcellularLocation>
        <location evidence="1">Cell membrane</location>
        <topology evidence="1">Multi-pass membrane protein</topology>
    </subcellularLocation>
</comment>
<keyword evidence="4 6" id="KW-1133">Transmembrane helix</keyword>
<dbReference type="EMBL" id="JAUSVR010000022">
    <property type="protein sequence ID" value="MDQ0513138.1"/>
    <property type="molecule type" value="Genomic_DNA"/>
</dbReference>
<dbReference type="Pfam" id="PF01292">
    <property type="entry name" value="Ni_hydr_CYTB"/>
    <property type="match status" value="1"/>
</dbReference>